<name>A0A553K561_9ACTN</name>
<dbReference type="Pfam" id="PF03816">
    <property type="entry name" value="LytR_cpsA_psr"/>
    <property type="match status" value="1"/>
</dbReference>
<proteinExistence type="inferred from homology"/>
<accession>A0A553K561</accession>
<feature type="compositionally biased region" description="Basic and acidic residues" evidence="2">
    <location>
        <begin position="161"/>
        <end position="173"/>
    </location>
</feature>
<dbReference type="Gene3D" id="3.40.630.190">
    <property type="entry name" value="LCP protein"/>
    <property type="match status" value="1"/>
</dbReference>
<feature type="domain" description="Cell envelope-related transcriptional attenuator" evidence="4">
    <location>
        <begin position="183"/>
        <end position="326"/>
    </location>
</feature>
<dbReference type="NCBIfam" id="TIGR00350">
    <property type="entry name" value="lytR_cpsA_psr"/>
    <property type="match status" value="1"/>
</dbReference>
<feature type="compositionally biased region" description="Basic and acidic residues" evidence="2">
    <location>
        <begin position="29"/>
        <end position="51"/>
    </location>
</feature>
<comment type="similarity">
    <text evidence="1">Belongs to the LytR/CpsA/Psr (LCP) family.</text>
</comment>
<feature type="region of interest" description="Disordered" evidence="2">
    <location>
        <begin position="161"/>
        <end position="186"/>
    </location>
</feature>
<keyword evidence="3" id="KW-0812">Transmembrane</keyword>
<dbReference type="PANTHER" id="PTHR33392:SF6">
    <property type="entry name" value="POLYISOPRENYL-TEICHOIC ACID--PEPTIDOGLYCAN TEICHOIC ACID TRANSFERASE TAGU"/>
    <property type="match status" value="1"/>
</dbReference>
<evidence type="ECO:0000256" key="3">
    <source>
        <dbReference type="SAM" id="Phobius"/>
    </source>
</evidence>
<keyword evidence="3" id="KW-0472">Membrane</keyword>
<comment type="caution">
    <text evidence="5">The sequence shown here is derived from an EMBL/GenBank/DDBJ whole genome shotgun (WGS) entry which is preliminary data.</text>
</comment>
<sequence>MSGARRGTTRFARPAAPGRLVRRAGGTLNDKRSQEDINWLYRREPEPEETRVFTPEEVARMNPSQRGPAPADPSSFQYRGEPIQAPPTAAPGRTRRSRRSLRTKRRHPVRNFFLVLFLAWFAFMLGTPVFAWTAGTVVDTVPEGERPAEQPGNTVLLVGSDARDDLTPEERSRLGTGSSEGRRTDTMMLLHTPPSGRAALVSLPRDSYVPIPGHGSNKLNAAYSFGGAELLVATIEANTGIRIDGYLEIGMLGLVDTVDAVGGIEVCPAEAINDKDSHLELQAGCQVVDGVTALGYARMRKQDPRGDLGRIERQREVIGKVVSKAANPVHLLNPLTYWSLNMAVSNSVARGEETGPGQLFSVATGFFSTALGSGYSLTVPVSDPAASTSAGSAVIWDEAASEELFEGIRTGQTDGFEKFER</sequence>
<keyword evidence="3" id="KW-1133">Transmembrane helix</keyword>
<evidence type="ECO:0000313" key="5">
    <source>
        <dbReference type="EMBL" id="TRY19782.1"/>
    </source>
</evidence>
<feature type="compositionally biased region" description="Basic residues" evidence="2">
    <location>
        <begin position="93"/>
        <end position="102"/>
    </location>
</feature>
<gene>
    <name evidence="5" type="ORF">FOJ82_02560</name>
</gene>
<protein>
    <submittedName>
        <fullName evidence="5">LytR family transcriptional regulator</fullName>
    </submittedName>
</protein>
<dbReference type="InterPro" id="IPR004474">
    <property type="entry name" value="LytR_CpsA_psr"/>
</dbReference>
<dbReference type="Proteomes" id="UP000317638">
    <property type="component" value="Unassembled WGS sequence"/>
</dbReference>
<dbReference type="EMBL" id="VKKG01000001">
    <property type="protein sequence ID" value="TRY19782.1"/>
    <property type="molecule type" value="Genomic_DNA"/>
</dbReference>
<evidence type="ECO:0000313" key="6">
    <source>
        <dbReference type="Proteomes" id="UP000317638"/>
    </source>
</evidence>
<organism evidence="5 6">
    <name type="scientific">Tessaracoccus rhinocerotis</name>
    <dbReference type="NCBI Taxonomy" id="1689449"/>
    <lineage>
        <taxon>Bacteria</taxon>
        <taxon>Bacillati</taxon>
        <taxon>Actinomycetota</taxon>
        <taxon>Actinomycetes</taxon>
        <taxon>Propionibacteriales</taxon>
        <taxon>Propionibacteriaceae</taxon>
        <taxon>Tessaracoccus</taxon>
    </lineage>
</organism>
<feature type="transmembrane region" description="Helical" evidence="3">
    <location>
        <begin position="112"/>
        <end position="132"/>
    </location>
</feature>
<dbReference type="OrthoDB" id="9782542at2"/>
<evidence type="ECO:0000256" key="2">
    <source>
        <dbReference type="SAM" id="MobiDB-lite"/>
    </source>
</evidence>
<dbReference type="PANTHER" id="PTHR33392">
    <property type="entry name" value="POLYISOPRENYL-TEICHOIC ACID--PEPTIDOGLYCAN TEICHOIC ACID TRANSFERASE TAGU"/>
    <property type="match status" value="1"/>
</dbReference>
<evidence type="ECO:0000259" key="4">
    <source>
        <dbReference type="Pfam" id="PF03816"/>
    </source>
</evidence>
<reference evidence="5 6" key="1">
    <citation type="submission" date="2019-07" db="EMBL/GenBank/DDBJ databases">
        <authorList>
            <person name="Zhou L.-Y."/>
        </authorList>
    </citation>
    <scope>NUCLEOTIDE SEQUENCE [LARGE SCALE GENOMIC DNA]</scope>
    <source>
        <strain evidence="5 6">YIM 101269</strain>
    </source>
</reference>
<keyword evidence="6" id="KW-1185">Reference proteome</keyword>
<dbReference type="AlphaFoldDB" id="A0A553K561"/>
<feature type="region of interest" description="Disordered" evidence="2">
    <location>
        <begin position="1"/>
        <end position="102"/>
    </location>
</feature>
<dbReference type="InterPro" id="IPR050922">
    <property type="entry name" value="LytR/CpsA/Psr_CW_biosynth"/>
</dbReference>
<evidence type="ECO:0000256" key="1">
    <source>
        <dbReference type="ARBA" id="ARBA00006068"/>
    </source>
</evidence>